<evidence type="ECO:0000313" key="1">
    <source>
        <dbReference type="EMBL" id="KRY50578.1"/>
    </source>
</evidence>
<sequence length="93" mass="10591">MKLPLIHLPQAISDTLACEGHNLHKLGITSEEDFLLYQSVSKYTLVLVMINNNRLLAIGKTWGMDSTFKIVPEHQHIRVYYSSLINRNGPPFV</sequence>
<name>A0A0V1CN49_TRIBR</name>
<comment type="caution">
    <text evidence="1">The sequence shown here is derived from an EMBL/GenBank/DDBJ whole genome shotgun (WGS) entry which is preliminary data.</text>
</comment>
<accession>A0A0V1CN49</accession>
<dbReference type="Proteomes" id="UP000054653">
    <property type="component" value="Unassembled WGS sequence"/>
</dbReference>
<gene>
    <name evidence="1" type="ORF">T03_1464</name>
</gene>
<reference evidence="1 2" key="1">
    <citation type="submission" date="2015-01" db="EMBL/GenBank/DDBJ databases">
        <title>Evolution of Trichinella species and genotypes.</title>
        <authorList>
            <person name="Korhonen P.K."/>
            <person name="Edoardo P."/>
            <person name="Giuseppe L.R."/>
            <person name="Gasser R.B."/>
        </authorList>
    </citation>
    <scope>NUCLEOTIDE SEQUENCE [LARGE SCALE GENOMIC DNA]</scope>
    <source>
        <strain evidence="1">ISS120</strain>
    </source>
</reference>
<dbReference type="AlphaFoldDB" id="A0A0V1CN49"/>
<dbReference type="EMBL" id="JYDI01000147">
    <property type="protein sequence ID" value="KRY50578.1"/>
    <property type="molecule type" value="Genomic_DNA"/>
</dbReference>
<proteinExistence type="predicted"/>
<protein>
    <submittedName>
        <fullName evidence="1">Uncharacterized protein</fullName>
    </submittedName>
</protein>
<organism evidence="1 2">
    <name type="scientific">Trichinella britovi</name>
    <name type="common">Parasitic roundworm</name>
    <dbReference type="NCBI Taxonomy" id="45882"/>
    <lineage>
        <taxon>Eukaryota</taxon>
        <taxon>Metazoa</taxon>
        <taxon>Ecdysozoa</taxon>
        <taxon>Nematoda</taxon>
        <taxon>Enoplea</taxon>
        <taxon>Dorylaimia</taxon>
        <taxon>Trichinellida</taxon>
        <taxon>Trichinellidae</taxon>
        <taxon>Trichinella</taxon>
    </lineage>
</organism>
<evidence type="ECO:0000313" key="2">
    <source>
        <dbReference type="Proteomes" id="UP000054653"/>
    </source>
</evidence>
<feature type="non-terminal residue" evidence="1">
    <location>
        <position position="93"/>
    </location>
</feature>
<keyword evidence="2" id="KW-1185">Reference proteome</keyword>